<name>A0A967B3R0_9MICO</name>
<reference evidence="2" key="1">
    <citation type="submission" date="2020-03" db="EMBL/GenBank/DDBJ databases">
        <title>Draft sequencing of Calidifontibacter sp. DB0510.</title>
        <authorList>
            <person name="Kim D.-U."/>
        </authorList>
    </citation>
    <scope>NUCLEOTIDE SEQUENCE</scope>
    <source>
        <strain evidence="2">DB0510</strain>
    </source>
</reference>
<protein>
    <submittedName>
        <fullName evidence="2">Uncharacterized protein</fullName>
    </submittedName>
</protein>
<keyword evidence="1" id="KW-0472">Membrane</keyword>
<dbReference type="EMBL" id="JAAOIV010000010">
    <property type="protein sequence ID" value="NHN56810.1"/>
    <property type="molecule type" value="Genomic_DNA"/>
</dbReference>
<dbReference type="AlphaFoldDB" id="A0A967B3R0"/>
<evidence type="ECO:0000313" key="2">
    <source>
        <dbReference type="EMBL" id="NHN56810.1"/>
    </source>
</evidence>
<organism evidence="2 3">
    <name type="scientific">Metallococcus carri</name>
    <dbReference type="NCBI Taxonomy" id="1656884"/>
    <lineage>
        <taxon>Bacteria</taxon>
        <taxon>Bacillati</taxon>
        <taxon>Actinomycetota</taxon>
        <taxon>Actinomycetes</taxon>
        <taxon>Micrococcales</taxon>
        <taxon>Dermacoccaceae</taxon>
        <taxon>Metallococcus</taxon>
    </lineage>
</organism>
<comment type="caution">
    <text evidence="2">The sequence shown here is derived from an EMBL/GenBank/DDBJ whole genome shotgun (WGS) entry which is preliminary data.</text>
</comment>
<dbReference type="RefSeq" id="WP_166197469.1">
    <property type="nucleotide sequence ID" value="NZ_JAAOIV010000010.1"/>
</dbReference>
<gene>
    <name evidence="2" type="ORF">G9U51_13605</name>
</gene>
<keyword evidence="3" id="KW-1185">Reference proteome</keyword>
<keyword evidence="1" id="KW-1133">Transmembrane helix</keyword>
<feature type="transmembrane region" description="Helical" evidence="1">
    <location>
        <begin position="12"/>
        <end position="32"/>
    </location>
</feature>
<evidence type="ECO:0000313" key="3">
    <source>
        <dbReference type="Proteomes" id="UP000744769"/>
    </source>
</evidence>
<keyword evidence="1" id="KW-0812">Transmembrane</keyword>
<accession>A0A967B3R0</accession>
<sequence>MSIDWGDAPTWVTAVPTALAFLVAAFSYKSSVKDRRSAQARRVYATSTVLGSYGAGDQVPSSNVEGGPGSHFGSLLSYLTLGSDHRGNQIYLAQVNIIVVTVTLHNGSDEPINAWLVQFERPTGGSFPAVGAPLGATNPGEKATFTTAVPTDLPANSVPILIPAIYFKDSADRWWMRRVNESVRRVKKNVPRA</sequence>
<dbReference type="Proteomes" id="UP000744769">
    <property type="component" value="Unassembled WGS sequence"/>
</dbReference>
<proteinExistence type="predicted"/>
<evidence type="ECO:0000256" key="1">
    <source>
        <dbReference type="SAM" id="Phobius"/>
    </source>
</evidence>